<feature type="transmembrane region" description="Helical" evidence="1">
    <location>
        <begin position="61"/>
        <end position="82"/>
    </location>
</feature>
<keyword evidence="1" id="KW-0812">Transmembrane</keyword>
<evidence type="ECO:0000313" key="2">
    <source>
        <dbReference type="EMBL" id="TLG72105.1"/>
    </source>
</evidence>
<keyword evidence="3" id="KW-1185">Reference proteome</keyword>
<organism evidence="2 3">
    <name type="scientific">Culicoidibacter larvae</name>
    <dbReference type="NCBI Taxonomy" id="2579976"/>
    <lineage>
        <taxon>Bacteria</taxon>
        <taxon>Bacillati</taxon>
        <taxon>Bacillota</taxon>
        <taxon>Culicoidibacteria</taxon>
        <taxon>Culicoidibacterales</taxon>
        <taxon>Culicoidibacteraceae</taxon>
        <taxon>Culicoidibacter</taxon>
    </lineage>
</organism>
<reference evidence="2 3" key="1">
    <citation type="submission" date="2019-05" db="EMBL/GenBank/DDBJ databases">
        <title>Culicoidintestinum kansasii gen. nov., sp. nov. from the gastrointestinal tract of the biting midge, Culicoides sonorensis.</title>
        <authorList>
            <person name="Neupane S."/>
            <person name="Ghosh A."/>
            <person name="Gunther S."/>
            <person name="Martin K."/>
            <person name="Zurek L."/>
        </authorList>
    </citation>
    <scope>NUCLEOTIDE SEQUENCE [LARGE SCALE GENOMIC DNA]</scope>
    <source>
        <strain evidence="2 3">CS-1</strain>
    </source>
</reference>
<dbReference type="Proteomes" id="UP000306912">
    <property type="component" value="Unassembled WGS sequence"/>
</dbReference>
<feature type="transmembrane region" description="Helical" evidence="1">
    <location>
        <begin position="94"/>
        <end position="112"/>
    </location>
</feature>
<evidence type="ECO:0000256" key="1">
    <source>
        <dbReference type="SAM" id="Phobius"/>
    </source>
</evidence>
<feature type="transmembrane region" description="Helical" evidence="1">
    <location>
        <begin position="118"/>
        <end position="144"/>
    </location>
</feature>
<dbReference type="RefSeq" id="WP_138191850.1">
    <property type="nucleotide sequence ID" value="NZ_VBWP01000009.1"/>
</dbReference>
<dbReference type="AlphaFoldDB" id="A0A5R8Q8Z1"/>
<dbReference type="EMBL" id="VBWP01000009">
    <property type="protein sequence ID" value="TLG72105.1"/>
    <property type="molecule type" value="Genomic_DNA"/>
</dbReference>
<keyword evidence="1" id="KW-1133">Transmembrane helix</keyword>
<evidence type="ECO:0000313" key="3">
    <source>
        <dbReference type="Proteomes" id="UP000306912"/>
    </source>
</evidence>
<gene>
    <name evidence="2" type="ORF">FEZ08_09745</name>
</gene>
<sequence>MSYQQLRVFGLVCAIVGTVLRVVSSLSFGVSTQLVLTRADVYGSLLSSGISPAIAELTVSLFPALFVLSLIELFGCIFGIFWSNRLVKHPSKGGAILLIGIGFVSVLGWILNSLTSSVIPLTLLTTAITMLPVVLLAVVAYLVIKKMRKA</sequence>
<proteinExistence type="predicted"/>
<name>A0A5R8Q8Z1_9FIRM</name>
<keyword evidence="1" id="KW-0472">Membrane</keyword>
<protein>
    <submittedName>
        <fullName evidence="2">Uncharacterized protein</fullName>
    </submittedName>
</protein>
<dbReference type="InParanoid" id="A0A5R8Q8Z1"/>
<accession>A0A5R8Q8Z1</accession>
<comment type="caution">
    <text evidence="2">The sequence shown here is derived from an EMBL/GenBank/DDBJ whole genome shotgun (WGS) entry which is preliminary data.</text>
</comment>